<comment type="similarity">
    <text evidence="1">Belongs to the GST superfamily.</text>
</comment>
<evidence type="ECO:0000256" key="1">
    <source>
        <dbReference type="ARBA" id="ARBA00007409"/>
    </source>
</evidence>
<dbReference type="SFLD" id="SFLDG00358">
    <property type="entry name" value="Main_(cytGST)"/>
    <property type="match status" value="1"/>
</dbReference>
<dbReference type="AlphaFoldDB" id="A0A2I2GMM9"/>
<dbReference type="Pfam" id="PF00043">
    <property type="entry name" value="GST_C"/>
    <property type="match status" value="1"/>
</dbReference>
<evidence type="ECO:0000259" key="5">
    <source>
        <dbReference type="PROSITE" id="PS50404"/>
    </source>
</evidence>
<dbReference type="GO" id="GO:0004364">
    <property type="term" value="F:glutathione transferase activity"/>
    <property type="evidence" value="ECO:0007669"/>
    <property type="project" value="UniProtKB-EC"/>
</dbReference>
<proteinExistence type="inferred from homology"/>
<dbReference type="OrthoDB" id="2309723at2759"/>
<dbReference type="PANTHER" id="PTHR44051">
    <property type="entry name" value="GLUTATHIONE S-TRANSFERASE-RELATED"/>
    <property type="match status" value="1"/>
</dbReference>
<dbReference type="STRING" id="1392250.A0A2I2GMM9"/>
<evidence type="ECO:0000256" key="4">
    <source>
        <dbReference type="ARBA" id="ARBA00047960"/>
    </source>
</evidence>
<evidence type="ECO:0000313" key="7">
    <source>
        <dbReference type="EMBL" id="PLB54142.1"/>
    </source>
</evidence>
<protein>
    <recommendedName>
        <fullName evidence="2">glutathione transferase</fullName>
        <ecNumber evidence="2">2.5.1.18</ecNumber>
    </recommendedName>
</protein>
<sequence>MTGKIIIHHLRISQSERVIWLCEELNIPYELKSYNRQPPTMLAPQEYRDLHPVGTAPVIEDGPVVLAESNAIFEYILAKYGKGRLVLQPDHPNYADYVFWLHHANGGLMPSFMGVMMRRLSGQPDDGSRPNFSQERFDRSMAALEQQLGKFPYVAGEEFTAADILVLFPLTTGRMFAGFSLDAYPNVVSYLGRVGNREAYRKAMEKGDPGLEPLLSAKTPQRSAL</sequence>
<dbReference type="Gene3D" id="1.20.1050.10">
    <property type="match status" value="1"/>
</dbReference>
<dbReference type="SFLD" id="SFLDS00019">
    <property type="entry name" value="Glutathione_Transferase_(cytos"/>
    <property type="match status" value="1"/>
</dbReference>
<dbReference type="PANTHER" id="PTHR44051:SF9">
    <property type="entry name" value="GLUTATHIONE S-TRANSFERASE 1"/>
    <property type="match status" value="1"/>
</dbReference>
<name>A0A2I2GMM9_9EURO</name>
<dbReference type="RefSeq" id="XP_024709444.1">
    <property type="nucleotide sequence ID" value="XM_024846162.1"/>
</dbReference>
<dbReference type="FunFam" id="3.40.30.10:FF:000156">
    <property type="entry name" value="Glutathione S-transferase 1"/>
    <property type="match status" value="1"/>
</dbReference>
<organism evidence="7 8">
    <name type="scientific">Aspergillus steynii IBT 23096</name>
    <dbReference type="NCBI Taxonomy" id="1392250"/>
    <lineage>
        <taxon>Eukaryota</taxon>
        <taxon>Fungi</taxon>
        <taxon>Dikarya</taxon>
        <taxon>Ascomycota</taxon>
        <taxon>Pezizomycotina</taxon>
        <taxon>Eurotiomycetes</taxon>
        <taxon>Eurotiomycetidae</taxon>
        <taxon>Eurotiales</taxon>
        <taxon>Aspergillaceae</taxon>
        <taxon>Aspergillus</taxon>
        <taxon>Aspergillus subgen. Circumdati</taxon>
    </lineage>
</organism>
<comment type="caution">
    <text evidence="7">The sequence shown here is derived from an EMBL/GenBank/DDBJ whole genome shotgun (WGS) entry which is preliminary data.</text>
</comment>
<dbReference type="SFLD" id="SFLDG01150">
    <property type="entry name" value="Main.1:_Beta-like"/>
    <property type="match status" value="1"/>
</dbReference>
<keyword evidence="8" id="KW-1185">Reference proteome</keyword>
<evidence type="ECO:0000256" key="3">
    <source>
        <dbReference type="ARBA" id="ARBA00022679"/>
    </source>
</evidence>
<feature type="domain" description="GST C-terminal" evidence="6">
    <location>
        <begin position="90"/>
        <end position="221"/>
    </location>
</feature>
<dbReference type="CDD" id="cd03046">
    <property type="entry name" value="GST_N_GTT1_like"/>
    <property type="match status" value="1"/>
</dbReference>
<evidence type="ECO:0000313" key="8">
    <source>
        <dbReference type="Proteomes" id="UP000234275"/>
    </source>
</evidence>
<dbReference type="InterPro" id="IPR036249">
    <property type="entry name" value="Thioredoxin-like_sf"/>
</dbReference>
<accession>A0A2I2GMM9</accession>
<gene>
    <name evidence="7" type="ORF">P170DRAFT_397226</name>
</gene>
<dbReference type="EMBL" id="MSFO01000001">
    <property type="protein sequence ID" value="PLB54142.1"/>
    <property type="molecule type" value="Genomic_DNA"/>
</dbReference>
<dbReference type="InterPro" id="IPR010987">
    <property type="entry name" value="Glutathione-S-Trfase_C-like"/>
</dbReference>
<dbReference type="Gene3D" id="3.40.30.10">
    <property type="entry name" value="Glutaredoxin"/>
    <property type="match status" value="1"/>
</dbReference>
<dbReference type="GO" id="GO:0005737">
    <property type="term" value="C:cytoplasm"/>
    <property type="evidence" value="ECO:0007669"/>
    <property type="project" value="UniProtKB-ARBA"/>
</dbReference>
<dbReference type="VEuPathDB" id="FungiDB:P170DRAFT_397226"/>
<reference evidence="7 8" key="1">
    <citation type="submission" date="2016-12" db="EMBL/GenBank/DDBJ databases">
        <title>The genomes of Aspergillus section Nigri reveals drivers in fungal speciation.</title>
        <authorList>
            <consortium name="DOE Joint Genome Institute"/>
            <person name="Vesth T.C."/>
            <person name="Nybo J."/>
            <person name="Theobald S."/>
            <person name="Brandl J."/>
            <person name="Frisvad J.C."/>
            <person name="Nielsen K.F."/>
            <person name="Lyhne E.K."/>
            <person name="Kogle M.E."/>
            <person name="Kuo A."/>
            <person name="Riley R."/>
            <person name="Clum A."/>
            <person name="Nolan M."/>
            <person name="Lipzen A."/>
            <person name="Salamov A."/>
            <person name="Henrissat B."/>
            <person name="Wiebenga A."/>
            <person name="De Vries R.P."/>
            <person name="Grigoriev I.V."/>
            <person name="Mortensen U.H."/>
            <person name="Andersen M.R."/>
            <person name="Baker S.E."/>
        </authorList>
    </citation>
    <scope>NUCLEOTIDE SEQUENCE [LARGE SCALE GENOMIC DNA]</scope>
    <source>
        <strain evidence="7 8">IBT 23096</strain>
    </source>
</reference>
<dbReference type="GO" id="GO:0004602">
    <property type="term" value="F:glutathione peroxidase activity"/>
    <property type="evidence" value="ECO:0007669"/>
    <property type="project" value="UniProtKB-ARBA"/>
</dbReference>
<evidence type="ECO:0000259" key="6">
    <source>
        <dbReference type="PROSITE" id="PS50405"/>
    </source>
</evidence>
<dbReference type="GeneID" id="36553861"/>
<dbReference type="SUPFAM" id="SSF52833">
    <property type="entry name" value="Thioredoxin-like"/>
    <property type="match status" value="1"/>
</dbReference>
<feature type="domain" description="GST N-terminal" evidence="5">
    <location>
        <begin position="2"/>
        <end position="84"/>
    </location>
</feature>
<dbReference type="Pfam" id="PF13417">
    <property type="entry name" value="GST_N_3"/>
    <property type="match status" value="1"/>
</dbReference>
<comment type="catalytic activity">
    <reaction evidence="4">
        <text>RX + glutathione = an S-substituted glutathione + a halide anion + H(+)</text>
        <dbReference type="Rhea" id="RHEA:16437"/>
        <dbReference type="ChEBI" id="CHEBI:15378"/>
        <dbReference type="ChEBI" id="CHEBI:16042"/>
        <dbReference type="ChEBI" id="CHEBI:17792"/>
        <dbReference type="ChEBI" id="CHEBI:57925"/>
        <dbReference type="ChEBI" id="CHEBI:90779"/>
        <dbReference type="EC" id="2.5.1.18"/>
    </reaction>
</comment>
<dbReference type="PROSITE" id="PS50404">
    <property type="entry name" value="GST_NTER"/>
    <property type="match status" value="1"/>
</dbReference>
<dbReference type="InterPro" id="IPR004045">
    <property type="entry name" value="Glutathione_S-Trfase_N"/>
</dbReference>
<dbReference type="Proteomes" id="UP000234275">
    <property type="component" value="Unassembled WGS sequence"/>
</dbReference>
<evidence type="ECO:0000256" key="2">
    <source>
        <dbReference type="ARBA" id="ARBA00012452"/>
    </source>
</evidence>
<keyword evidence="3 7" id="KW-0808">Transferase</keyword>
<dbReference type="InterPro" id="IPR040079">
    <property type="entry name" value="Glutathione_S-Trfase"/>
</dbReference>
<dbReference type="InterPro" id="IPR036282">
    <property type="entry name" value="Glutathione-S-Trfase_C_sf"/>
</dbReference>
<dbReference type="SUPFAM" id="SSF47616">
    <property type="entry name" value="GST C-terminal domain-like"/>
    <property type="match status" value="1"/>
</dbReference>
<dbReference type="InterPro" id="IPR004046">
    <property type="entry name" value="GST_C"/>
</dbReference>
<dbReference type="PROSITE" id="PS50405">
    <property type="entry name" value="GST_CTER"/>
    <property type="match status" value="1"/>
</dbReference>
<dbReference type="EC" id="2.5.1.18" evidence="2"/>